<evidence type="ECO:0000256" key="6">
    <source>
        <dbReference type="ARBA" id="ARBA00022448"/>
    </source>
</evidence>
<evidence type="ECO:0000256" key="8">
    <source>
        <dbReference type="ARBA" id="ARBA00022792"/>
    </source>
</evidence>
<evidence type="ECO:0000256" key="4">
    <source>
        <dbReference type="ARBA" id="ARBA00008006"/>
    </source>
</evidence>
<reference evidence="14 16" key="3">
    <citation type="submission" date="2019-07" db="EMBL/GenBank/DDBJ databases">
        <authorList>
            <person name="Jastrzebski P J."/>
            <person name="Paukszto L."/>
            <person name="Jastrzebski P J."/>
        </authorList>
    </citation>
    <scope>NUCLEOTIDE SEQUENCE [LARGE SCALE GENOMIC DNA]</scope>
    <source>
        <strain evidence="14 16">WMS-il1</strain>
    </source>
</reference>
<dbReference type="GO" id="GO:0005743">
    <property type="term" value="C:mitochondrial inner membrane"/>
    <property type="evidence" value="ECO:0007669"/>
    <property type="project" value="UniProtKB-SubCell"/>
</dbReference>
<dbReference type="PANTHER" id="PTHR20900">
    <property type="entry name" value="NADH:UBIQUINONE OXIDOREDUCTASE B18-LIKE SUBUNIT"/>
    <property type="match status" value="1"/>
</dbReference>
<dbReference type="Proteomes" id="UP000274504">
    <property type="component" value="Unassembled WGS sequence"/>
</dbReference>
<organism evidence="17">
    <name type="scientific">Hymenolepis diminuta</name>
    <name type="common">Rat tapeworm</name>
    <dbReference type="NCBI Taxonomy" id="6216"/>
    <lineage>
        <taxon>Eukaryota</taxon>
        <taxon>Metazoa</taxon>
        <taxon>Spiralia</taxon>
        <taxon>Lophotrochozoa</taxon>
        <taxon>Platyhelminthes</taxon>
        <taxon>Cestoda</taxon>
        <taxon>Eucestoda</taxon>
        <taxon>Cyclophyllidea</taxon>
        <taxon>Hymenolepididae</taxon>
        <taxon>Hymenolepis</taxon>
    </lineage>
</organism>
<evidence type="ECO:0000313" key="17">
    <source>
        <dbReference type="WBParaSite" id="HDID_0000341801-mRNA-1"/>
    </source>
</evidence>
<dbReference type="Proteomes" id="UP000321570">
    <property type="component" value="Unassembled WGS sequence"/>
</dbReference>
<dbReference type="OrthoDB" id="268414at2759"/>
<reference evidence="13 15" key="2">
    <citation type="submission" date="2018-11" db="EMBL/GenBank/DDBJ databases">
        <authorList>
            <consortium name="Pathogen Informatics"/>
        </authorList>
    </citation>
    <scope>NUCLEOTIDE SEQUENCE [LARGE SCALE GENOMIC DNA]</scope>
</reference>
<comment type="subcellular location">
    <subcellularLocation>
        <location evidence="3">Mitochondrion inner membrane</location>
        <topology evidence="3">Peripheral membrane protein</topology>
    </subcellularLocation>
    <subcellularLocation>
        <location evidence="2">Mitochondrion intermembrane space</location>
    </subcellularLocation>
</comment>
<dbReference type="EMBL" id="UYSG01001033">
    <property type="protein sequence ID" value="VDL32396.1"/>
    <property type="molecule type" value="Genomic_DNA"/>
</dbReference>
<comment type="similarity">
    <text evidence="4">Belongs to the complex I NDUFB7 subunit family.</text>
</comment>
<dbReference type="GO" id="GO:0005758">
    <property type="term" value="C:mitochondrial intermembrane space"/>
    <property type="evidence" value="ECO:0007669"/>
    <property type="project" value="UniProtKB-SubCell"/>
</dbReference>
<evidence type="ECO:0000256" key="7">
    <source>
        <dbReference type="ARBA" id="ARBA00022660"/>
    </source>
</evidence>
<keyword evidence="7" id="KW-0679">Respiratory chain</keyword>
<keyword evidence="8" id="KW-0999">Mitochondrion inner membrane</keyword>
<evidence type="ECO:0000256" key="3">
    <source>
        <dbReference type="ARBA" id="ARBA00004637"/>
    </source>
</evidence>
<dbReference type="WBParaSite" id="HDID_0000341801-mRNA-1">
    <property type="protein sequence ID" value="HDID_0000341801-mRNA-1"/>
    <property type="gene ID" value="HDID_0000341801"/>
</dbReference>
<reference evidence="17" key="1">
    <citation type="submission" date="2017-02" db="UniProtKB">
        <authorList>
            <consortium name="WormBaseParasite"/>
        </authorList>
    </citation>
    <scope>IDENTIFICATION</scope>
</reference>
<evidence type="ECO:0000313" key="13">
    <source>
        <dbReference type="EMBL" id="VDL32396.1"/>
    </source>
</evidence>
<dbReference type="Pfam" id="PF05676">
    <property type="entry name" value="NDUF_B7"/>
    <property type="match status" value="1"/>
</dbReference>
<keyword evidence="12" id="KW-1015">Disulfide bond</keyword>
<evidence type="ECO:0000313" key="14">
    <source>
        <dbReference type="EMBL" id="VUZ48166.1"/>
    </source>
</evidence>
<protein>
    <recommendedName>
        <fullName evidence="5">NADH dehydrogenase [ubiquinone] 1 beta subcomplex subunit 7</fullName>
    </recommendedName>
</protein>
<evidence type="ECO:0000313" key="15">
    <source>
        <dbReference type="Proteomes" id="UP000274504"/>
    </source>
</evidence>
<evidence type="ECO:0000313" key="16">
    <source>
        <dbReference type="Proteomes" id="UP000321570"/>
    </source>
</evidence>
<dbReference type="STRING" id="6216.A0A0R3SF29"/>
<name>A0A0R3SF29_HYMDI</name>
<evidence type="ECO:0000256" key="1">
    <source>
        <dbReference type="ARBA" id="ARBA00003195"/>
    </source>
</evidence>
<dbReference type="EMBL" id="CABIJS010000277">
    <property type="protein sequence ID" value="VUZ48166.1"/>
    <property type="molecule type" value="Genomic_DNA"/>
</dbReference>
<accession>A0A0R3SF29</accession>
<comment type="function">
    <text evidence="1">Accessory subunit of the mitochondrial membrane respiratory chain NADH dehydrogenase (Complex I), that is believed not to be involved in catalysis. Complex I functions in the transfer of electrons from NADH to the respiratory chain. The immediate electron acceptor for the enzyme is believed to be ubiquinone.</text>
</comment>
<evidence type="ECO:0000256" key="5">
    <source>
        <dbReference type="ARBA" id="ARBA00018677"/>
    </source>
</evidence>
<dbReference type="InterPro" id="IPR008698">
    <property type="entry name" value="NDUB7"/>
</dbReference>
<dbReference type="PANTHER" id="PTHR20900:SF0">
    <property type="entry name" value="NADH DEHYDROGENASE [UBIQUINONE] 1 BETA SUBCOMPLEX SUBUNIT 7"/>
    <property type="match status" value="1"/>
</dbReference>
<evidence type="ECO:0000256" key="10">
    <source>
        <dbReference type="ARBA" id="ARBA00023128"/>
    </source>
</evidence>
<gene>
    <name evidence="13" type="ORF">HDID_LOCUS3416</name>
    <name evidence="14" type="ORF">WMSIL1_LOCUS7655</name>
</gene>
<keyword evidence="16" id="KW-1185">Reference proteome</keyword>
<keyword evidence="10" id="KW-0496">Mitochondrion</keyword>
<keyword evidence="6" id="KW-0813">Transport</keyword>
<proteinExistence type="inferred from homology"/>
<evidence type="ECO:0000256" key="11">
    <source>
        <dbReference type="ARBA" id="ARBA00023136"/>
    </source>
</evidence>
<keyword evidence="11" id="KW-0472">Membrane</keyword>
<dbReference type="AlphaFoldDB" id="A0A0R3SF29"/>
<keyword evidence="9" id="KW-0249">Electron transport</keyword>
<evidence type="ECO:0000256" key="12">
    <source>
        <dbReference type="ARBA" id="ARBA00023157"/>
    </source>
</evidence>
<evidence type="ECO:0000256" key="2">
    <source>
        <dbReference type="ARBA" id="ARBA00004569"/>
    </source>
</evidence>
<sequence>MGAQYSHVFETYKDPDSVPNVIKPPTHDPLKGFTQGRKKRGLIVTEEEMIAAGLSSKERDYCAPMLMAWRKCKAERSVLFPLFCTHFRHGYLECQTRDQIMRMKEYEREYRLMKREKSKAETQST</sequence>
<evidence type="ECO:0000256" key="9">
    <source>
        <dbReference type="ARBA" id="ARBA00022982"/>
    </source>
</evidence>